<feature type="compositionally biased region" description="Polar residues" evidence="2">
    <location>
        <begin position="428"/>
        <end position="439"/>
    </location>
</feature>
<accession>A0A3R6X7J8</accession>
<reference evidence="3 4" key="1">
    <citation type="submission" date="2018-08" db="EMBL/GenBank/DDBJ databases">
        <title>Aphanomyces genome sequencing and annotation.</title>
        <authorList>
            <person name="Minardi D."/>
            <person name="Oidtmann B."/>
            <person name="Van Der Giezen M."/>
            <person name="Studholme D.J."/>
        </authorList>
    </citation>
    <scope>NUCLEOTIDE SEQUENCE [LARGE SCALE GENOMIC DNA]</scope>
    <source>
        <strain evidence="3 4">Sv</strain>
    </source>
</reference>
<sequence>MMATAEEVLWEWQPEAIALVVEDEDHRLHLTEQGVDLLRSFNYPVAVACLVGGPTRHDVFHAFVDDGMSNTVPPLVPATHGIYLIGSADFMRTGRCMLALSLTVDLEDDDQHAPLWDLALLLSSIVLYINDGEIPTPPPRLLDTLEVIRALKPDCSTDDINEFLPSLLWATASPSDAPSAAAFHASSWPFELPSTAVSDMATLDLVGWCVYPSHAAPSSDAATIIDDMRVILLHHTKTKSFFGTSLHGDMLVALVDHALSWLPRDDSSATSVTVDFLGGWEHMVGMQCTAVAATALAAYDDVMAEVDPPPSSASSPSSAPLSSSGRPPMSLAEFEKLHVDMHEMAMSSFTSQAKPYKKSRAYRRHKQSLVGTLQTSCTRHRRALIESSRVYCTAVAHAHLSFLSNESTVPDDTPSTSSSSPAPPNGTIDHSTPPTETSQDDVLSAFVRVYRQATTGQVAADQVLATVVVSDVADFLTRRQHAAKASWTSAHLASERSALQAAYAAKQDQLTAHFHDQALQLREALAAEKKLWTQAHMAKQARDKIDVHETKRLVDDLAAAAATITALERTNQALQDEVAAREATIGHLQLQVSDLQRATADDDRVRSALVDSIAESIRNEKRLEAALAAAESAATATAAHLRTLIEEKEHLQTNWRQLMVQITALPPPLQHQVLSLHVDEEATGHEHTTVGFSDALSSFIAMNGVEGGSGGGPNDGKFVYAEGTVDEKVGFIFDRMKESSFLGDCRNKLKSELKRQLNNMDDDDEDDFHVNLTYMMQRLGLVHAIKTFVMDIHTEGTKDKRDFGKQNAILVTMDPDRRETLDAIEVARKAWEAFTTDALREYVRQTAMPLVVHHQELAATKETSETSKPHVASQFLFSRQYAKTGSPITLRPHVNPRSSFVAIDPIYFKQLEAKVKASTVVTDGLFMLDVQQTTDSSDYFPFEDHLRSVMLAFSRDEQVVASQAVMTLQHPVVFQSNASCSKMAIPPANVMPFHGLVMFVAPLCYLYDDPVHVYFVFRDMYCRYWCQLTGISARPNAILALCKTFETLIHRHIPAVVQHLLQVLLLWDRVVGYDSLEIIAIFAAALFTFRSHELLQVTKIDDVKDLFTDALEIQVMPILQQFLFPIYDPQEK</sequence>
<dbReference type="EMBL" id="QUTG01003065">
    <property type="protein sequence ID" value="RHY93399.1"/>
    <property type="molecule type" value="Genomic_DNA"/>
</dbReference>
<dbReference type="PANTHER" id="PTHR16110:SF1">
    <property type="entry name" value="TBC1 DOMAIN FAMILY MEMBER 19"/>
    <property type="match status" value="1"/>
</dbReference>
<feature type="region of interest" description="Disordered" evidence="2">
    <location>
        <begin position="307"/>
        <end position="329"/>
    </location>
</feature>
<evidence type="ECO:0000256" key="1">
    <source>
        <dbReference type="SAM" id="Coils"/>
    </source>
</evidence>
<keyword evidence="1" id="KW-0175">Coiled coil</keyword>
<evidence type="ECO:0000313" key="4">
    <source>
        <dbReference type="Proteomes" id="UP000285712"/>
    </source>
</evidence>
<feature type="coiled-coil region" evidence="1">
    <location>
        <begin position="557"/>
        <end position="584"/>
    </location>
</feature>
<dbReference type="InterPro" id="IPR042507">
    <property type="entry name" value="TBC1D19"/>
</dbReference>
<dbReference type="Proteomes" id="UP000285712">
    <property type="component" value="Unassembled WGS sequence"/>
</dbReference>
<evidence type="ECO:0008006" key="5">
    <source>
        <dbReference type="Google" id="ProtNLM"/>
    </source>
</evidence>
<dbReference type="VEuPathDB" id="FungiDB:H257_12774"/>
<protein>
    <recommendedName>
        <fullName evidence="5">Rab-GAP TBC domain-containing protein</fullName>
    </recommendedName>
</protein>
<dbReference type="VEuPathDB" id="FungiDB:H257_05773"/>
<name>A0A3R6X7J8_APHAT</name>
<dbReference type="AlphaFoldDB" id="A0A3R6X7J8"/>
<proteinExistence type="predicted"/>
<feature type="compositionally biased region" description="Low complexity" evidence="2">
    <location>
        <begin position="410"/>
        <end position="420"/>
    </location>
</feature>
<comment type="caution">
    <text evidence="3">The sequence shown here is derived from an EMBL/GenBank/DDBJ whole genome shotgun (WGS) entry which is preliminary data.</text>
</comment>
<dbReference type="PANTHER" id="PTHR16110">
    <property type="entry name" value="TBC1 DOMAIN FAMILY MEMBER 19"/>
    <property type="match status" value="1"/>
</dbReference>
<organism evidence="3 4">
    <name type="scientific">Aphanomyces astaci</name>
    <name type="common">Crayfish plague agent</name>
    <dbReference type="NCBI Taxonomy" id="112090"/>
    <lineage>
        <taxon>Eukaryota</taxon>
        <taxon>Sar</taxon>
        <taxon>Stramenopiles</taxon>
        <taxon>Oomycota</taxon>
        <taxon>Saprolegniomycetes</taxon>
        <taxon>Saprolegniales</taxon>
        <taxon>Verrucalvaceae</taxon>
        <taxon>Aphanomyces</taxon>
    </lineage>
</organism>
<gene>
    <name evidence="3" type="ORF">DYB35_002980</name>
</gene>
<evidence type="ECO:0000313" key="3">
    <source>
        <dbReference type="EMBL" id="RHY93399.1"/>
    </source>
</evidence>
<feature type="region of interest" description="Disordered" evidence="2">
    <location>
        <begin position="405"/>
        <end position="439"/>
    </location>
</feature>
<evidence type="ECO:0000256" key="2">
    <source>
        <dbReference type="SAM" id="MobiDB-lite"/>
    </source>
</evidence>
<feature type="compositionally biased region" description="Low complexity" evidence="2">
    <location>
        <begin position="312"/>
        <end position="328"/>
    </location>
</feature>